<protein>
    <submittedName>
        <fullName evidence="1">Uncharacterized protein</fullName>
    </submittedName>
</protein>
<keyword evidence="2" id="KW-1185">Reference proteome</keyword>
<comment type="caution">
    <text evidence="1">The sequence shown here is derived from an EMBL/GenBank/DDBJ whole genome shotgun (WGS) entry which is preliminary data.</text>
</comment>
<reference evidence="1 2" key="1">
    <citation type="submission" date="2020-06" db="EMBL/GenBank/DDBJ databases">
        <authorList>
            <person name="Criscuolo A."/>
        </authorList>
    </citation>
    <scope>NUCLEOTIDE SEQUENCE [LARGE SCALE GENOMIC DNA]</scope>
    <source>
        <strain evidence="1">1804121828</strain>
    </source>
</reference>
<evidence type="ECO:0000313" key="1">
    <source>
        <dbReference type="EMBL" id="CAC9931637.1"/>
    </source>
</evidence>
<accession>A0A6V6Y3X8</accession>
<dbReference type="EMBL" id="CAIJCS010000019">
    <property type="protein sequence ID" value="CAC9931637.1"/>
    <property type="molecule type" value="Genomic_DNA"/>
</dbReference>
<sequence length="99" mass="11148">MIIHNQRSLIAIHNERDREDFIDEKVKDGDVIKTIKTIDEKVEAQGEASTATVMEMSAMIGTQAQIIEEYKQAMATMAMEMTEMIGTLQMQVAELKGDK</sequence>
<dbReference type="RefSeq" id="WP_180499931.1">
    <property type="nucleotide sequence ID" value="NZ_CAIJCS010000019.1"/>
</dbReference>
<gene>
    <name evidence="1" type="ORF">PEPNEM18_01025</name>
</gene>
<name>A0A6V6Y3X8_9FIRM</name>
<organism evidence="1 2">
    <name type="scientific">Aedoeadaptatus nemausensis</name>
    <dbReference type="NCBI Taxonomy" id="2582829"/>
    <lineage>
        <taxon>Bacteria</taxon>
        <taxon>Bacillati</taxon>
        <taxon>Bacillota</taxon>
        <taxon>Tissierellia</taxon>
        <taxon>Tissierellales</taxon>
        <taxon>Peptoniphilaceae</taxon>
        <taxon>Aedoeadaptatus</taxon>
    </lineage>
</organism>
<evidence type="ECO:0000313" key="2">
    <source>
        <dbReference type="Proteomes" id="UP000586454"/>
    </source>
</evidence>
<proteinExistence type="predicted"/>
<dbReference type="Proteomes" id="UP000586454">
    <property type="component" value="Unassembled WGS sequence"/>
</dbReference>
<dbReference type="AlphaFoldDB" id="A0A6V6Y3X8"/>